<feature type="region of interest" description="Disordered" evidence="2">
    <location>
        <begin position="101"/>
        <end position="137"/>
    </location>
</feature>
<feature type="compositionally biased region" description="Low complexity" evidence="2">
    <location>
        <begin position="112"/>
        <end position="123"/>
    </location>
</feature>
<evidence type="ECO:0000256" key="2">
    <source>
        <dbReference type="SAM" id="MobiDB-lite"/>
    </source>
</evidence>
<dbReference type="PRINTS" id="PR00369">
    <property type="entry name" value="FLAVODOXIN"/>
</dbReference>
<reference evidence="5" key="1">
    <citation type="journal article" date="2019" name="Int. J. Syst. Evol. Microbiol.">
        <title>The Global Catalogue of Microorganisms (GCM) 10K type strain sequencing project: providing services to taxonomists for standard genome sequencing and annotation.</title>
        <authorList>
            <consortium name="The Broad Institute Genomics Platform"/>
            <consortium name="The Broad Institute Genome Sequencing Center for Infectious Disease"/>
            <person name="Wu L."/>
            <person name="Ma J."/>
        </authorList>
    </citation>
    <scope>NUCLEOTIDE SEQUENCE [LARGE SCALE GENOMIC DNA]</scope>
    <source>
        <strain evidence="5">XZYJ18</strain>
    </source>
</reference>
<evidence type="ECO:0000259" key="3">
    <source>
        <dbReference type="PROSITE" id="PS50902"/>
    </source>
</evidence>
<dbReference type="PANTHER" id="PTHR19384:SF17">
    <property type="entry name" value="NADPH--CYTOCHROME P450 REDUCTASE"/>
    <property type="match status" value="1"/>
</dbReference>
<dbReference type="PANTHER" id="PTHR19384">
    <property type="entry name" value="NITRIC OXIDE SYNTHASE-RELATED"/>
    <property type="match status" value="1"/>
</dbReference>
<keyword evidence="5" id="KW-1185">Reference proteome</keyword>
<sequence>MARRVARDGADRGWAATVAELDDRVGDLPREGAVVIVSASYNGMPPDNAVRFCEWLQGDGVSVPGVRYTVFGCGNRDWASTYQAVPTLIDARLAHAGAVRVHPRGEGDARVTSTPSSRPGTRTCGTRSGRPAGSPRR</sequence>
<dbReference type="Pfam" id="PF00258">
    <property type="entry name" value="Flavodoxin_1"/>
    <property type="match status" value="1"/>
</dbReference>
<dbReference type="EMBL" id="JBHSKG010000005">
    <property type="protein sequence ID" value="MFC5139039.1"/>
    <property type="molecule type" value="Genomic_DNA"/>
</dbReference>
<evidence type="ECO:0000256" key="1">
    <source>
        <dbReference type="ARBA" id="ARBA00022630"/>
    </source>
</evidence>
<dbReference type="Proteomes" id="UP001596175">
    <property type="component" value="Unassembled WGS sequence"/>
</dbReference>
<keyword evidence="1" id="KW-0285">Flavoprotein</keyword>
<dbReference type="SUPFAM" id="SSF52218">
    <property type="entry name" value="Flavoproteins"/>
    <property type="match status" value="1"/>
</dbReference>
<gene>
    <name evidence="4" type="ORF">ACFPK1_12425</name>
</gene>
<dbReference type="RefSeq" id="WP_378021346.1">
    <property type="nucleotide sequence ID" value="NZ_JBHSKG010000005.1"/>
</dbReference>
<dbReference type="InterPro" id="IPR001094">
    <property type="entry name" value="Flavdoxin-like"/>
</dbReference>
<evidence type="ECO:0000313" key="4">
    <source>
        <dbReference type="EMBL" id="MFC5139039.1"/>
    </source>
</evidence>
<protein>
    <submittedName>
        <fullName evidence="4">Flavodoxin domain-containing protein</fullName>
    </submittedName>
</protein>
<dbReference type="InterPro" id="IPR008254">
    <property type="entry name" value="Flavodoxin/NO_synth"/>
</dbReference>
<comment type="caution">
    <text evidence="4">The sequence shown here is derived from an EMBL/GenBank/DDBJ whole genome shotgun (WGS) entry which is preliminary data.</text>
</comment>
<dbReference type="PROSITE" id="PS50902">
    <property type="entry name" value="FLAVODOXIN_LIKE"/>
    <property type="match status" value="1"/>
</dbReference>
<name>A0ABV9ZCC0_9PSEU</name>
<accession>A0ABV9ZCC0</accession>
<dbReference type="Gene3D" id="3.40.50.360">
    <property type="match status" value="1"/>
</dbReference>
<organism evidence="4 5">
    <name type="scientific">Actinomycetospora rhizophila</name>
    <dbReference type="NCBI Taxonomy" id="1416876"/>
    <lineage>
        <taxon>Bacteria</taxon>
        <taxon>Bacillati</taxon>
        <taxon>Actinomycetota</taxon>
        <taxon>Actinomycetes</taxon>
        <taxon>Pseudonocardiales</taxon>
        <taxon>Pseudonocardiaceae</taxon>
        <taxon>Actinomycetospora</taxon>
    </lineage>
</organism>
<proteinExistence type="predicted"/>
<evidence type="ECO:0000313" key="5">
    <source>
        <dbReference type="Proteomes" id="UP001596175"/>
    </source>
</evidence>
<feature type="domain" description="Flavodoxin-like" evidence="3">
    <location>
        <begin position="1"/>
        <end position="137"/>
    </location>
</feature>
<dbReference type="InterPro" id="IPR029039">
    <property type="entry name" value="Flavoprotein-like_sf"/>
</dbReference>